<sequence>MSLDLLPAQLPISTIVTSDLFDKHRYNGDGGDGPWAVAVTWVLTVVVLVFVILRIYTRAIIVKWYGTEDHVYNMSDISNPQDVTQSVLFECISQKFNVLGMATAKWSLGLFFLRIVKQTWHNVAIWAALSLLMGASISCLFCFWFQFSPPAYLWDQTIFGGKCEVDQLPVSIILEKDSVGIIVWSAAEVAVTMVCIGIPICRPLHKKYLDKWTSKDGSKYKANTAGGLGADRKLGLNGPCTKSYVIRGRFLGDNQSEEEIQGPNFLQSQQRRSDDDGLEKGILVTEGYQVTSSRARRRDE</sequence>
<accession>A0A9P9J473</accession>
<gene>
    <name evidence="9" type="ORF">B0J13DRAFT_585588</name>
</gene>
<protein>
    <recommendedName>
        <fullName evidence="8">Rhodopsin domain-containing protein</fullName>
    </recommendedName>
</protein>
<keyword evidence="3 7" id="KW-1133">Transmembrane helix</keyword>
<name>A0A9P9J473_9HYPO</name>
<evidence type="ECO:0000256" key="7">
    <source>
        <dbReference type="SAM" id="Phobius"/>
    </source>
</evidence>
<evidence type="ECO:0000259" key="8">
    <source>
        <dbReference type="Pfam" id="PF20684"/>
    </source>
</evidence>
<keyword evidence="4 7" id="KW-0472">Membrane</keyword>
<keyword evidence="2 7" id="KW-0812">Transmembrane</keyword>
<comment type="subcellular location">
    <subcellularLocation>
        <location evidence="1">Membrane</location>
        <topology evidence="1">Multi-pass membrane protein</topology>
    </subcellularLocation>
</comment>
<evidence type="ECO:0000256" key="6">
    <source>
        <dbReference type="SAM" id="MobiDB-lite"/>
    </source>
</evidence>
<feature type="region of interest" description="Disordered" evidence="6">
    <location>
        <begin position="261"/>
        <end position="281"/>
    </location>
</feature>
<feature type="domain" description="Rhodopsin" evidence="8">
    <location>
        <begin position="41"/>
        <end position="163"/>
    </location>
</feature>
<dbReference type="PANTHER" id="PTHR33048">
    <property type="entry name" value="PTH11-LIKE INTEGRAL MEMBRANE PROTEIN (AFU_ORTHOLOGUE AFUA_5G11245)"/>
    <property type="match status" value="1"/>
</dbReference>
<feature type="transmembrane region" description="Helical" evidence="7">
    <location>
        <begin position="35"/>
        <end position="56"/>
    </location>
</feature>
<dbReference type="PANTHER" id="PTHR33048:SF93">
    <property type="entry name" value="INTEGRAL MEMBRANE PROTEIN"/>
    <property type="match status" value="1"/>
</dbReference>
<evidence type="ECO:0000256" key="1">
    <source>
        <dbReference type="ARBA" id="ARBA00004141"/>
    </source>
</evidence>
<feature type="transmembrane region" description="Helical" evidence="7">
    <location>
        <begin position="123"/>
        <end position="147"/>
    </location>
</feature>
<keyword evidence="10" id="KW-1185">Reference proteome</keyword>
<proteinExistence type="inferred from homology"/>
<dbReference type="EMBL" id="JAGMUU010000011">
    <property type="protein sequence ID" value="KAH7142930.1"/>
    <property type="molecule type" value="Genomic_DNA"/>
</dbReference>
<evidence type="ECO:0000256" key="2">
    <source>
        <dbReference type="ARBA" id="ARBA00022692"/>
    </source>
</evidence>
<evidence type="ECO:0000256" key="3">
    <source>
        <dbReference type="ARBA" id="ARBA00022989"/>
    </source>
</evidence>
<evidence type="ECO:0000256" key="4">
    <source>
        <dbReference type="ARBA" id="ARBA00023136"/>
    </source>
</evidence>
<dbReference type="Proteomes" id="UP000717696">
    <property type="component" value="Unassembled WGS sequence"/>
</dbReference>
<dbReference type="AlphaFoldDB" id="A0A9P9J473"/>
<organism evidence="9 10">
    <name type="scientific">Dactylonectria estremocensis</name>
    <dbReference type="NCBI Taxonomy" id="1079267"/>
    <lineage>
        <taxon>Eukaryota</taxon>
        <taxon>Fungi</taxon>
        <taxon>Dikarya</taxon>
        <taxon>Ascomycota</taxon>
        <taxon>Pezizomycotina</taxon>
        <taxon>Sordariomycetes</taxon>
        <taxon>Hypocreomycetidae</taxon>
        <taxon>Hypocreales</taxon>
        <taxon>Nectriaceae</taxon>
        <taxon>Dactylonectria</taxon>
    </lineage>
</organism>
<comment type="caution">
    <text evidence="9">The sequence shown here is derived from an EMBL/GenBank/DDBJ whole genome shotgun (WGS) entry which is preliminary data.</text>
</comment>
<evidence type="ECO:0000313" key="9">
    <source>
        <dbReference type="EMBL" id="KAH7142930.1"/>
    </source>
</evidence>
<dbReference type="OrthoDB" id="3923077at2759"/>
<dbReference type="InterPro" id="IPR052337">
    <property type="entry name" value="SAT4-like"/>
</dbReference>
<feature type="transmembrane region" description="Helical" evidence="7">
    <location>
        <begin position="181"/>
        <end position="201"/>
    </location>
</feature>
<dbReference type="Pfam" id="PF20684">
    <property type="entry name" value="Fung_rhodopsin"/>
    <property type="match status" value="1"/>
</dbReference>
<dbReference type="GO" id="GO:0016020">
    <property type="term" value="C:membrane"/>
    <property type="evidence" value="ECO:0007669"/>
    <property type="project" value="UniProtKB-SubCell"/>
</dbReference>
<comment type="similarity">
    <text evidence="5">Belongs to the SAT4 family.</text>
</comment>
<evidence type="ECO:0000313" key="10">
    <source>
        <dbReference type="Proteomes" id="UP000717696"/>
    </source>
</evidence>
<evidence type="ECO:0000256" key="5">
    <source>
        <dbReference type="ARBA" id="ARBA00038359"/>
    </source>
</evidence>
<dbReference type="InterPro" id="IPR049326">
    <property type="entry name" value="Rhodopsin_dom_fungi"/>
</dbReference>
<reference evidence="9" key="1">
    <citation type="journal article" date="2021" name="Nat. Commun.">
        <title>Genetic determinants of endophytism in the Arabidopsis root mycobiome.</title>
        <authorList>
            <person name="Mesny F."/>
            <person name="Miyauchi S."/>
            <person name="Thiergart T."/>
            <person name="Pickel B."/>
            <person name="Atanasova L."/>
            <person name="Karlsson M."/>
            <person name="Huettel B."/>
            <person name="Barry K.W."/>
            <person name="Haridas S."/>
            <person name="Chen C."/>
            <person name="Bauer D."/>
            <person name="Andreopoulos W."/>
            <person name="Pangilinan J."/>
            <person name="LaButti K."/>
            <person name="Riley R."/>
            <person name="Lipzen A."/>
            <person name="Clum A."/>
            <person name="Drula E."/>
            <person name="Henrissat B."/>
            <person name="Kohler A."/>
            <person name="Grigoriev I.V."/>
            <person name="Martin F.M."/>
            <person name="Hacquard S."/>
        </authorList>
    </citation>
    <scope>NUCLEOTIDE SEQUENCE</scope>
    <source>
        <strain evidence="9">MPI-CAGE-AT-0021</strain>
    </source>
</reference>